<dbReference type="EMBL" id="JARJCM010000214">
    <property type="protein sequence ID" value="KAJ7022212.1"/>
    <property type="molecule type" value="Genomic_DNA"/>
</dbReference>
<organism evidence="2 3">
    <name type="scientific">Mycena alexandri</name>
    <dbReference type="NCBI Taxonomy" id="1745969"/>
    <lineage>
        <taxon>Eukaryota</taxon>
        <taxon>Fungi</taxon>
        <taxon>Dikarya</taxon>
        <taxon>Basidiomycota</taxon>
        <taxon>Agaricomycotina</taxon>
        <taxon>Agaricomycetes</taxon>
        <taxon>Agaricomycetidae</taxon>
        <taxon>Agaricales</taxon>
        <taxon>Marasmiineae</taxon>
        <taxon>Mycenaceae</taxon>
        <taxon>Mycena</taxon>
    </lineage>
</organism>
<dbReference type="Proteomes" id="UP001218188">
    <property type="component" value="Unassembled WGS sequence"/>
</dbReference>
<comment type="caution">
    <text evidence="2">The sequence shown here is derived from an EMBL/GenBank/DDBJ whole genome shotgun (WGS) entry which is preliminary data.</text>
</comment>
<proteinExistence type="predicted"/>
<evidence type="ECO:0000313" key="3">
    <source>
        <dbReference type="Proteomes" id="UP001218188"/>
    </source>
</evidence>
<reference evidence="2" key="1">
    <citation type="submission" date="2023-03" db="EMBL/GenBank/DDBJ databases">
        <title>Massive genome expansion in bonnet fungi (Mycena s.s.) driven by repeated elements and novel gene families across ecological guilds.</title>
        <authorList>
            <consortium name="Lawrence Berkeley National Laboratory"/>
            <person name="Harder C.B."/>
            <person name="Miyauchi S."/>
            <person name="Viragh M."/>
            <person name="Kuo A."/>
            <person name="Thoen E."/>
            <person name="Andreopoulos B."/>
            <person name="Lu D."/>
            <person name="Skrede I."/>
            <person name="Drula E."/>
            <person name="Henrissat B."/>
            <person name="Morin E."/>
            <person name="Kohler A."/>
            <person name="Barry K."/>
            <person name="LaButti K."/>
            <person name="Morin E."/>
            <person name="Salamov A."/>
            <person name="Lipzen A."/>
            <person name="Mereny Z."/>
            <person name="Hegedus B."/>
            <person name="Baldrian P."/>
            <person name="Stursova M."/>
            <person name="Weitz H."/>
            <person name="Taylor A."/>
            <person name="Grigoriev I.V."/>
            <person name="Nagy L.G."/>
            <person name="Martin F."/>
            <person name="Kauserud H."/>
        </authorList>
    </citation>
    <scope>NUCLEOTIDE SEQUENCE</scope>
    <source>
        <strain evidence="2">CBHHK200</strain>
    </source>
</reference>
<evidence type="ECO:0000313" key="2">
    <source>
        <dbReference type="EMBL" id="KAJ7022212.1"/>
    </source>
</evidence>
<name>A0AAD6SB16_9AGAR</name>
<protein>
    <submittedName>
        <fullName evidence="2">Uncharacterized protein</fullName>
    </submittedName>
</protein>
<evidence type="ECO:0000256" key="1">
    <source>
        <dbReference type="SAM" id="MobiDB-lite"/>
    </source>
</evidence>
<dbReference type="AlphaFoldDB" id="A0AAD6SB16"/>
<keyword evidence="3" id="KW-1185">Reference proteome</keyword>
<gene>
    <name evidence="2" type="ORF">C8F04DRAFT_1272851</name>
</gene>
<feature type="compositionally biased region" description="Acidic residues" evidence="1">
    <location>
        <begin position="147"/>
        <end position="157"/>
    </location>
</feature>
<accession>A0AAD6SB16</accession>
<feature type="region of interest" description="Disordered" evidence="1">
    <location>
        <begin position="138"/>
        <end position="164"/>
    </location>
</feature>
<sequence>MSVVSQLPHALLARVSCATPLVPRPVAGNIEDGYTYQQVAWQRFNFRQSDEPSKVTARLDYDRAFGTANIRSGGDAINGVAFCDHPVSFEHAKPGRPVPFKGQAWAYPLQFITRKYKRIIARNDDHVPLRSYVCEEMQRESTHSSEDAEDRDVEQEGEDTRLFGSTSNEGVGFQAFVVMDEKIGYAEQISASFDLILRIYKTQDVEDPFTGIREA</sequence>